<feature type="region of interest" description="Disordered" evidence="1">
    <location>
        <begin position="489"/>
        <end position="517"/>
    </location>
</feature>
<protein>
    <recommendedName>
        <fullName evidence="2">DUF6745 domain-containing protein</fullName>
    </recommendedName>
</protein>
<proteinExistence type="predicted"/>
<evidence type="ECO:0000259" key="2">
    <source>
        <dbReference type="Pfam" id="PF20530"/>
    </source>
</evidence>
<sequence length="548" mass="57728">MSANGLTDEQHRTLEGLAARWRERAADPDPGAAERAVGDLYRSRGAAPPAVVRCASPLAGLLAVHILRSDTALRDRAGAPLPAPDPLTDHGLLQRLWRLDLPQGLVSGALTAAEALVPAPAWNSYRVGEQFRTRAAAPADPALFDRALAGARAALSRDLELPVPATDGPAASDGHWRTLQQQARTPVAPAPVLASLLLRDLAADAAAEGLDALADLAPTVGWWWAFEHVAVLTPPPAEVHTDARGRLHHPHGPAVRFGDGFSVHAWHAHLVPPSLISPGWSAADIAGAPDAEIQARADAELGAGAVRGFGVPDQRRCAAERLGWARVAADLGLSPVAEDSTHSLYDLPETVLGLPVRVVVGADGTAGLVPADIGDPAAAAGWLTGPAEEPELLRRARRDADTEDHLAAFDVYTDLDEQYGGGDPHVEEVHLIGGRRLEPFAYEGAGGTYYLCGEGPRRPVLYADSEGGFRVLGHDLVEALELLAAERFRDLDPDDPDEDDPRPAAKALGLAPPDTPGLLEERRAASRAMSGALTLIMTAEGNGYGFRG</sequence>
<accession>A0ABX8BLL5</accession>
<organism evidence="3 4">
    <name type="scientific">Nocardiopsis changdeensis</name>
    <dbReference type="NCBI Taxonomy" id="2831969"/>
    <lineage>
        <taxon>Bacteria</taxon>
        <taxon>Bacillati</taxon>
        <taxon>Actinomycetota</taxon>
        <taxon>Actinomycetes</taxon>
        <taxon>Streptosporangiales</taxon>
        <taxon>Nocardiopsidaceae</taxon>
        <taxon>Nocardiopsis</taxon>
    </lineage>
</organism>
<evidence type="ECO:0000313" key="3">
    <source>
        <dbReference type="EMBL" id="QUX23134.1"/>
    </source>
</evidence>
<name>A0ABX8BLL5_9ACTN</name>
<keyword evidence="4" id="KW-1185">Reference proteome</keyword>
<dbReference type="EMBL" id="CP074133">
    <property type="protein sequence ID" value="QUX23134.1"/>
    <property type="molecule type" value="Genomic_DNA"/>
</dbReference>
<evidence type="ECO:0000313" key="4">
    <source>
        <dbReference type="Proteomes" id="UP000676079"/>
    </source>
</evidence>
<dbReference type="Proteomes" id="UP000676079">
    <property type="component" value="Chromosome"/>
</dbReference>
<gene>
    <name evidence="3" type="ORF">KGD84_01640</name>
</gene>
<feature type="domain" description="DUF6745" evidence="2">
    <location>
        <begin position="206"/>
        <end position="345"/>
    </location>
</feature>
<reference evidence="3 4" key="1">
    <citation type="submission" date="2021-05" db="EMBL/GenBank/DDBJ databases">
        <title>Direct Submission.</title>
        <authorList>
            <person name="Li K."/>
            <person name="Gao J."/>
        </authorList>
    </citation>
    <scope>NUCLEOTIDE SEQUENCE [LARGE SCALE GENOMIC DNA]</scope>
    <source>
        <strain evidence="3 4">Mg02</strain>
    </source>
</reference>
<dbReference type="InterPro" id="IPR046633">
    <property type="entry name" value="DUF6745"/>
</dbReference>
<dbReference type="Pfam" id="PF20530">
    <property type="entry name" value="DUF6745"/>
    <property type="match status" value="1"/>
</dbReference>
<dbReference type="RefSeq" id="WP_220564360.1">
    <property type="nucleotide sequence ID" value="NZ_CP074133.1"/>
</dbReference>
<evidence type="ECO:0000256" key="1">
    <source>
        <dbReference type="SAM" id="MobiDB-lite"/>
    </source>
</evidence>